<dbReference type="AlphaFoldDB" id="A0A7S2HCM1"/>
<evidence type="ECO:0000313" key="2">
    <source>
        <dbReference type="EMBL" id="CAD9486801.1"/>
    </source>
</evidence>
<feature type="region of interest" description="Disordered" evidence="1">
    <location>
        <begin position="58"/>
        <end position="97"/>
    </location>
</feature>
<gene>
    <name evidence="2" type="ORF">AAND1436_LOCUS34302</name>
</gene>
<proteinExistence type="predicted"/>
<protein>
    <submittedName>
        <fullName evidence="2">Uncharacterized protein</fullName>
    </submittedName>
</protein>
<name>A0A7S2HCM1_9DINO</name>
<sequence length="162" mass="18376">MRRLERANRRAAGEAAPREQASETRPLPPPPEEGADHDRLLQLARDARGKGEMFFYFPETGDQLKKDAAKVDRACKEEGQRSEASRRRNEEDPEKSVFDFFERLETMQEDARQQKITAGEAEDPWKRSSPSGPVTSAGRPHEVVVDNGTDDEDEPEESGYPY</sequence>
<organism evidence="2">
    <name type="scientific">Alexandrium andersonii</name>
    <dbReference type="NCBI Taxonomy" id="327968"/>
    <lineage>
        <taxon>Eukaryota</taxon>
        <taxon>Sar</taxon>
        <taxon>Alveolata</taxon>
        <taxon>Dinophyceae</taxon>
        <taxon>Gonyaulacales</taxon>
        <taxon>Pyrocystaceae</taxon>
        <taxon>Alexandrium</taxon>
    </lineage>
</organism>
<feature type="region of interest" description="Disordered" evidence="1">
    <location>
        <begin position="1"/>
        <end position="40"/>
    </location>
</feature>
<evidence type="ECO:0000256" key="1">
    <source>
        <dbReference type="SAM" id="MobiDB-lite"/>
    </source>
</evidence>
<dbReference type="EMBL" id="HBGQ01071423">
    <property type="protein sequence ID" value="CAD9486801.1"/>
    <property type="molecule type" value="Transcribed_RNA"/>
</dbReference>
<feature type="compositionally biased region" description="Acidic residues" evidence="1">
    <location>
        <begin position="148"/>
        <end position="162"/>
    </location>
</feature>
<accession>A0A7S2HCM1</accession>
<feature type="compositionally biased region" description="Basic and acidic residues" evidence="1">
    <location>
        <begin position="62"/>
        <end position="97"/>
    </location>
</feature>
<feature type="region of interest" description="Disordered" evidence="1">
    <location>
        <begin position="109"/>
        <end position="162"/>
    </location>
</feature>
<feature type="compositionally biased region" description="Basic and acidic residues" evidence="1">
    <location>
        <begin position="1"/>
        <end position="22"/>
    </location>
</feature>
<reference evidence="2" key="1">
    <citation type="submission" date="2021-01" db="EMBL/GenBank/DDBJ databases">
        <authorList>
            <person name="Corre E."/>
            <person name="Pelletier E."/>
            <person name="Niang G."/>
            <person name="Scheremetjew M."/>
            <person name="Finn R."/>
            <person name="Kale V."/>
            <person name="Holt S."/>
            <person name="Cochrane G."/>
            <person name="Meng A."/>
            <person name="Brown T."/>
            <person name="Cohen L."/>
        </authorList>
    </citation>
    <scope>NUCLEOTIDE SEQUENCE</scope>
    <source>
        <strain evidence="2">CCMP2222</strain>
    </source>
</reference>